<name>A0A8J6AI80_GALPY</name>
<feature type="region of interest" description="Disordered" evidence="1">
    <location>
        <begin position="1347"/>
        <end position="1393"/>
    </location>
</feature>
<feature type="compositionally biased region" description="Polar residues" evidence="1">
    <location>
        <begin position="1194"/>
        <end position="1203"/>
    </location>
</feature>
<evidence type="ECO:0000256" key="1">
    <source>
        <dbReference type="SAM" id="MobiDB-lite"/>
    </source>
</evidence>
<dbReference type="InterPro" id="IPR022150">
    <property type="entry name" value="AKNA_dom"/>
</dbReference>
<feature type="compositionally biased region" description="Pro residues" evidence="1">
    <location>
        <begin position="701"/>
        <end position="718"/>
    </location>
</feature>
<dbReference type="PANTHER" id="PTHR21510:SF15">
    <property type="entry name" value="MICROTUBULE ORGANIZATION PROTEIN AKNA"/>
    <property type="match status" value="1"/>
</dbReference>
<dbReference type="GO" id="GO:0005813">
    <property type="term" value="C:centrosome"/>
    <property type="evidence" value="ECO:0007669"/>
    <property type="project" value="TreeGrafter"/>
</dbReference>
<feature type="region of interest" description="Disordered" evidence="1">
    <location>
        <begin position="802"/>
        <end position="827"/>
    </location>
</feature>
<feature type="compositionally biased region" description="Polar residues" evidence="1">
    <location>
        <begin position="969"/>
        <end position="980"/>
    </location>
</feature>
<feature type="compositionally biased region" description="Polar residues" evidence="1">
    <location>
        <begin position="1069"/>
        <end position="1079"/>
    </location>
</feature>
<dbReference type="EMBL" id="JAGFMF010011623">
    <property type="protein sequence ID" value="KAG8518820.1"/>
    <property type="molecule type" value="Genomic_DNA"/>
</dbReference>
<reference evidence="3" key="1">
    <citation type="journal article" date="2021" name="Evol. Appl.">
        <title>The genome of the Pyrenean desman and the effects of bottlenecks and inbreeding on the genomic landscape of an endangered species.</title>
        <authorList>
            <person name="Escoda L."/>
            <person name="Castresana J."/>
        </authorList>
    </citation>
    <scope>NUCLEOTIDE SEQUENCE</scope>
    <source>
        <strain evidence="3">IBE-C5619</strain>
    </source>
</reference>
<dbReference type="Proteomes" id="UP000700334">
    <property type="component" value="Unassembled WGS sequence"/>
</dbReference>
<organism evidence="3 4">
    <name type="scientific">Galemys pyrenaicus</name>
    <name type="common">Iberian desman</name>
    <name type="synonym">Pyrenean desman</name>
    <dbReference type="NCBI Taxonomy" id="202257"/>
    <lineage>
        <taxon>Eukaryota</taxon>
        <taxon>Metazoa</taxon>
        <taxon>Chordata</taxon>
        <taxon>Craniata</taxon>
        <taxon>Vertebrata</taxon>
        <taxon>Euteleostomi</taxon>
        <taxon>Mammalia</taxon>
        <taxon>Eutheria</taxon>
        <taxon>Laurasiatheria</taxon>
        <taxon>Eulipotyphla</taxon>
        <taxon>Talpidae</taxon>
        <taxon>Galemys</taxon>
    </lineage>
</organism>
<comment type="caution">
    <text evidence="3">The sequence shown here is derived from an EMBL/GenBank/DDBJ whole genome shotgun (WGS) entry which is preliminary data.</text>
</comment>
<feature type="region of interest" description="Disordered" evidence="1">
    <location>
        <begin position="1163"/>
        <end position="1285"/>
    </location>
</feature>
<feature type="compositionally biased region" description="Basic and acidic residues" evidence="1">
    <location>
        <begin position="102"/>
        <end position="112"/>
    </location>
</feature>
<gene>
    <name evidence="3" type="ORF">J0S82_012445</name>
</gene>
<accession>A0A8J6AI80</accession>
<feature type="domain" description="AKNA" evidence="2">
    <location>
        <begin position="623"/>
        <end position="720"/>
    </location>
</feature>
<feature type="region of interest" description="Disordered" evidence="1">
    <location>
        <begin position="525"/>
        <end position="589"/>
    </location>
</feature>
<evidence type="ECO:0000313" key="4">
    <source>
        <dbReference type="Proteomes" id="UP000700334"/>
    </source>
</evidence>
<feature type="non-terminal residue" evidence="3">
    <location>
        <position position="1"/>
    </location>
</feature>
<keyword evidence="4" id="KW-1185">Reference proteome</keyword>
<feature type="compositionally biased region" description="Acidic residues" evidence="1">
    <location>
        <begin position="802"/>
        <end position="811"/>
    </location>
</feature>
<feature type="region of interest" description="Disordered" evidence="1">
    <location>
        <begin position="57"/>
        <end position="188"/>
    </location>
</feature>
<feature type="region of interest" description="Disordered" evidence="1">
    <location>
        <begin position="961"/>
        <end position="1097"/>
    </location>
</feature>
<feature type="compositionally biased region" description="Polar residues" evidence="1">
    <location>
        <begin position="274"/>
        <end position="291"/>
    </location>
</feature>
<feature type="compositionally biased region" description="Low complexity" evidence="1">
    <location>
        <begin position="1085"/>
        <end position="1097"/>
    </location>
</feature>
<dbReference type="Pfam" id="PF12443">
    <property type="entry name" value="AKNA"/>
    <property type="match status" value="1"/>
</dbReference>
<feature type="compositionally biased region" description="Basic and acidic residues" evidence="1">
    <location>
        <begin position="1204"/>
        <end position="1214"/>
    </location>
</feature>
<dbReference type="InterPro" id="IPR052655">
    <property type="entry name" value="AKNA_Centrosome-Trans_reg"/>
</dbReference>
<evidence type="ECO:0000313" key="3">
    <source>
        <dbReference type="EMBL" id="KAG8518820.1"/>
    </source>
</evidence>
<feature type="region of interest" description="Disordered" evidence="1">
    <location>
        <begin position="1432"/>
        <end position="1457"/>
    </location>
</feature>
<dbReference type="GO" id="GO:0001837">
    <property type="term" value="P:epithelial to mesenchymal transition"/>
    <property type="evidence" value="ECO:0007669"/>
    <property type="project" value="TreeGrafter"/>
</dbReference>
<dbReference type="GO" id="GO:0060234">
    <property type="term" value="P:neuroblast delamination"/>
    <property type="evidence" value="ECO:0007669"/>
    <property type="project" value="TreeGrafter"/>
</dbReference>
<evidence type="ECO:0000259" key="2">
    <source>
        <dbReference type="Pfam" id="PF12443"/>
    </source>
</evidence>
<feature type="compositionally biased region" description="Polar residues" evidence="1">
    <location>
        <begin position="1166"/>
        <end position="1176"/>
    </location>
</feature>
<proteinExistence type="predicted"/>
<feature type="compositionally biased region" description="Acidic residues" evidence="1">
    <location>
        <begin position="113"/>
        <end position="127"/>
    </location>
</feature>
<feature type="compositionally biased region" description="Basic and acidic residues" evidence="1">
    <location>
        <begin position="1181"/>
        <end position="1190"/>
    </location>
</feature>
<dbReference type="GO" id="GO:0021849">
    <property type="term" value="P:neuroblast division in subventricular zone"/>
    <property type="evidence" value="ECO:0007669"/>
    <property type="project" value="TreeGrafter"/>
</dbReference>
<feature type="compositionally biased region" description="Polar residues" evidence="1">
    <location>
        <begin position="741"/>
        <end position="755"/>
    </location>
</feature>
<protein>
    <submittedName>
        <fullName evidence="3">Microtubule organization protein AKNA</fullName>
    </submittedName>
</protein>
<feature type="region of interest" description="Disordered" evidence="1">
    <location>
        <begin position="684"/>
        <end position="758"/>
    </location>
</feature>
<feature type="region of interest" description="Disordered" evidence="1">
    <location>
        <begin position="874"/>
        <end position="949"/>
    </location>
</feature>
<feature type="region of interest" description="Disordered" evidence="1">
    <location>
        <begin position="228"/>
        <end position="414"/>
    </location>
</feature>
<sequence>HGQDGWSREDPAVTLVLTVACVSVSRRWSGLGLMASLGTEVRWAEPGLGKTPRRRWAWVEEDKDASASGWGEERPFPKASSPELLEDFRRAQQCLQPLGWDPDPRPEGHQDSESESAGEEFEAEDVDSPGSSSLSPHWQPDMTEEEPAETLGGLEAEEAGDSPSRLGYETCLGSGDSENGSSRTLGWGWTTDRVASGKQADEDKLPEHSEVNPTVDVSFARSWSSGTVSLDNPCDSLGSTWEEETDVPQPAALAETLPLSPSHRLLSPDDRNGGSVTLATATEFQDSSAARAQSPADRWRRETTSLSCPQPGDQAWKQTRSSPKPLPSRFTGSISPQHHPVPSQVHQGRLPPRQKATLASHSASDVPKYGRGRLNHPLPDLSKVGPRVRFPKDESYRPPKARGHSRPQGPTKPLIFKSPAEIVREVLLSGGEACLGKDPPPAQPVTRVPQEFQTPEQATKLVLQLQEDYHKLLTKYAEAENTIDQLRLGAKVNLYSDPPQPSHSIRLGTVPQGTKVMSFTIPQPHSVERWSGPAETPQASESSGESCRRGWPAAQGDPIPSSPINTPAPGWLPESQGSTKDQPSTERTHALASQASQFLAKVESFVDLMQAGQLVPQDQVKGFQLLKAAHTALEEEYLKACREQQLAQQPAGAEGTPGKFDPSRELEAEIFQLGIRLEELKEHMDQNQQAPGVAGADLPLGSPPATPRPYQPRCPPSPSGHGPTPITQTLCSEPNAARTDSCLSHPNQELSSASSETEDKLLGLPAPLRHKELQMEQDFHGLLERYLSVKSLPEAMRIEEEQDQGCTEEVDTPAPAPARAEASAPSVVQAERGHRPLLEYVTEPPLVPCHHQNHRVPCQGSALARLPFPARETTEQMVSVHPLQSHAPSARDRHPSGLSKAEAAPPGPGRPPHPQGPKSAGWHKSSLTSLEGSGISEHLPQKPLHHAGGPQLEETWMASPETDSGFVGSETSRVSPLTQTPEHRLAHISAPGILARPFTDSVPCERASHPQTRGPRGPRRAAEPSTPGSRAQWRLSSRGSPLQQRAPGCSPEPTPAAETVSAFERQRQFSEQQPNGTTISPPPTLTAAGPPHAALHHGAAETTPGFLFTRTGRDLQERGSGCRIRYPWGQLPRSVLCSHAHCSQAIRELQEEVSRLRLRLEDSLHRSPQSSPTRPVSTFDRPTRARERPADSSAAWSTHYGSKSTERLSGEPRGAEQAVPGGRRRARSSSVPRDVRRPCLSSESEPTSPRLLSEKSRTAEDSPQATWDRRKGVGSAGRPDRVTFRGQYTGQEYHVLTPKTVPGGSGPGSCRTCRAVRTQDAGGAATRDPLGPSSTDTLRCPLCGLVGSPSEGASPDSAASGPEKATMRKSAPPASSPRQRNRRAGSPSRPPPGLWYLAAAPTAPAPPTFAYVSSVPVMPYPPATVYFVPPGSTSAPSAQPAAEWPPTASSRPSRGHQRSIQLDLEDLRELNKALSQAVQAAESVRSTTKKMSRSLSADLRLARGLRSSCLF</sequence>
<dbReference type="PANTHER" id="PTHR21510">
    <property type="entry name" value="AKNA DOMAIN-CONTAINING PROTEIN"/>
    <property type="match status" value="1"/>
</dbReference>
<dbReference type="OrthoDB" id="10035553at2759"/>
<feature type="compositionally biased region" description="Polar residues" evidence="1">
    <location>
        <begin position="1026"/>
        <end position="1043"/>
    </location>
</feature>
<feature type="compositionally biased region" description="Pro residues" evidence="1">
    <location>
        <begin position="905"/>
        <end position="915"/>
    </location>
</feature>